<evidence type="ECO:0000313" key="2">
    <source>
        <dbReference type="Proteomes" id="UP000318571"/>
    </source>
</evidence>
<keyword evidence="2" id="KW-1185">Reference proteome</keyword>
<comment type="caution">
    <text evidence="1">The sequence shown here is derived from an EMBL/GenBank/DDBJ whole genome shotgun (WGS) entry which is preliminary data.</text>
</comment>
<protein>
    <submittedName>
        <fullName evidence="1">Uncharacterized protein</fullName>
    </submittedName>
</protein>
<proteinExistence type="predicted"/>
<reference evidence="1 2" key="1">
    <citation type="journal article" date="2018" name="Nat. Ecol. Evol.">
        <title>Genomic signatures of mitonuclear coevolution across populations of Tigriopus californicus.</title>
        <authorList>
            <person name="Barreto F.S."/>
            <person name="Watson E.T."/>
            <person name="Lima T.G."/>
            <person name="Willett C.S."/>
            <person name="Edmands S."/>
            <person name="Li W."/>
            <person name="Burton R.S."/>
        </authorList>
    </citation>
    <scope>NUCLEOTIDE SEQUENCE [LARGE SCALE GENOMIC DNA]</scope>
    <source>
        <strain evidence="1 2">San Diego</strain>
    </source>
</reference>
<dbReference type="STRING" id="6832.A0A553P3S7"/>
<feature type="non-terminal residue" evidence="1">
    <location>
        <position position="131"/>
    </location>
</feature>
<evidence type="ECO:0000313" key="1">
    <source>
        <dbReference type="EMBL" id="TRY72345.1"/>
    </source>
</evidence>
<organism evidence="1 2">
    <name type="scientific">Tigriopus californicus</name>
    <name type="common">Marine copepod</name>
    <dbReference type="NCBI Taxonomy" id="6832"/>
    <lineage>
        <taxon>Eukaryota</taxon>
        <taxon>Metazoa</taxon>
        <taxon>Ecdysozoa</taxon>
        <taxon>Arthropoda</taxon>
        <taxon>Crustacea</taxon>
        <taxon>Multicrustacea</taxon>
        <taxon>Hexanauplia</taxon>
        <taxon>Copepoda</taxon>
        <taxon>Harpacticoida</taxon>
        <taxon>Harpacticidae</taxon>
        <taxon>Tigriopus</taxon>
    </lineage>
</organism>
<sequence length="131" mass="14916">MKALIIKHTQNWSDFQLALLHSRNVPHTVGLSPTQWIFHRPHRTLCPAISKGYELLEEEEIANAEPLATRHDLSTRPLPVLTSGQSVQIQNPYSGKWNNLGTVQRMRPNGRSYDVLADGRILTRNRNISMP</sequence>
<name>A0A553P3S7_TIGCA</name>
<gene>
    <name evidence="1" type="ORF">TCAL_09971</name>
</gene>
<dbReference type="AlphaFoldDB" id="A0A553P3S7"/>
<accession>A0A553P3S7</accession>
<dbReference type="EMBL" id="VCGU01000008">
    <property type="protein sequence ID" value="TRY72345.1"/>
    <property type="molecule type" value="Genomic_DNA"/>
</dbReference>
<dbReference type="Proteomes" id="UP000318571">
    <property type="component" value="Chromosome 7"/>
</dbReference>